<protein>
    <submittedName>
        <fullName evidence="1">Uncharacterized protein</fullName>
    </submittedName>
</protein>
<reference evidence="1 2" key="1">
    <citation type="submission" date="2020-05" db="EMBL/GenBank/DDBJ databases">
        <title>Horizontal transmission and recombination maintain forever young bacterial symbiont genomes.</title>
        <authorList>
            <person name="Russell S.L."/>
            <person name="Pepper-Tunick E."/>
            <person name="Svedberg J."/>
            <person name="Byrne A."/>
            <person name="Ruelas Castillo J."/>
            <person name="Vollmers C."/>
            <person name="Beinart R.A."/>
            <person name="Corbett-Detig R."/>
        </authorList>
    </citation>
    <scope>NUCLEOTIDE SEQUENCE [LARGE SCALE GENOMIC DNA]</scope>
    <source>
        <strain evidence="1">Santa_Monica_outfall</strain>
    </source>
</reference>
<dbReference type="Proteomes" id="UP000509658">
    <property type="component" value="Chromosome"/>
</dbReference>
<proteinExistence type="predicted"/>
<dbReference type="EMBL" id="CP054491">
    <property type="protein sequence ID" value="QKQ27565.1"/>
    <property type="molecule type" value="Genomic_DNA"/>
</dbReference>
<organism evidence="1 2">
    <name type="scientific">Candidatus Reidiella endopervernicosa</name>
    <dbReference type="NCBI Taxonomy" id="2738883"/>
    <lineage>
        <taxon>Bacteria</taxon>
        <taxon>Pseudomonadati</taxon>
        <taxon>Pseudomonadota</taxon>
        <taxon>Gammaproteobacteria</taxon>
        <taxon>Candidatus Reidiella</taxon>
    </lineage>
</organism>
<evidence type="ECO:0000313" key="2">
    <source>
        <dbReference type="Proteomes" id="UP000509658"/>
    </source>
</evidence>
<gene>
    <name evidence="1" type="ORF">HUE57_15675</name>
</gene>
<evidence type="ECO:0000313" key="1">
    <source>
        <dbReference type="EMBL" id="QKQ27565.1"/>
    </source>
</evidence>
<keyword evidence="2" id="KW-1185">Reference proteome</keyword>
<dbReference type="AlphaFoldDB" id="A0A6N0HZ18"/>
<sequence>MSAFVGLYSEGSLDVDGLDSEEYGFTLTFTASNLNGDRTISIESLDVFIVFDVNMDIRATMSGKIDDSNHGFVECVTTASFKLLESESFPYVGTLRCDGKGETWVELSVIDSVQYQIRADTDGDGIADYGPVIKYWSEF</sequence>
<name>A0A6N0HZ18_9GAMM</name>
<accession>A0A6N0HZ18</accession>
<dbReference type="KEGG" id="rev:HUE57_15675"/>
<dbReference type="RefSeq" id="WP_174673498.1">
    <property type="nucleotide sequence ID" value="NZ_CP054491.1"/>
</dbReference>